<name>A0A1Q5Q6A0_9ACTO</name>
<dbReference type="EMBL" id="MQVR01000001">
    <property type="protein sequence ID" value="OKL55150.1"/>
    <property type="molecule type" value="Genomic_DNA"/>
</dbReference>
<gene>
    <name evidence="1" type="ORF">BSZ39_00140</name>
</gene>
<keyword evidence="2" id="KW-1185">Reference proteome</keyword>
<dbReference type="AlphaFoldDB" id="A0A1Q5Q6A0"/>
<dbReference type="RefSeq" id="WP_073715376.1">
    <property type="nucleotide sequence ID" value="NZ_MQVR01000001.1"/>
</dbReference>
<organism evidence="1 2">
    <name type="scientific">Bowdeniella nasicola</name>
    <dbReference type="NCBI Taxonomy" id="208480"/>
    <lineage>
        <taxon>Bacteria</taxon>
        <taxon>Bacillati</taxon>
        <taxon>Actinomycetota</taxon>
        <taxon>Actinomycetes</taxon>
        <taxon>Actinomycetales</taxon>
        <taxon>Actinomycetaceae</taxon>
        <taxon>Bowdeniella</taxon>
    </lineage>
</organism>
<dbReference type="Proteomes" id="UP000185628">
    <property type="component" value="Unassembled WGS sequence"/>
</dbReference>
<sequence>MRVGLDFEWQFVVRELTVWKFRVRADVAGGSDGAGIRAAVRSGARVGRRVRVRAASDRHQRVEVARRLTRHGFTTSAFHSPNLRRFPLNRLQQRRRLAARQVAADRITAHVVALKD</sequence>
<proteinExistence type="predicted"/>
<reference evidence="2" key="1">
    <citation type="submission" date="2016-12" db="EMBL/GenBank/DDBJ databases">
        <authorList>
            <person name="Meng X."/>
        </authorList>
    </citation>
    <scope>NUCLEOTIDE SEQUENCE [LARGE SCALE GENOMIC DNA]</scope>
    <source>
        <strain evidence="2">DSM 19116</strain>
    </source>
</reference>
<accession>A0A1Q5Q6A0</accession>
<evidence type="ECO:0000313" key="2">
    <source>
        <dbReference type="Proteomes" id="UP000185628"/>
    </source>
</evidence>
<protein>
    <submittedName>
        <fullName evidence="1">Uncharacterized protein</fullName>
    </submittedName>
</protein>
<evidence type="ECO:0000313" key="1">
    <source>
        <dbReference type="EMBL" id="OKL55150.1"/>
    </source>
</evidence>
<comment type="caution">
    <text evidence="1">The sequence shown here is derived from an EMBL/GenBank/DDBJ whole genome shotgun (WGS) entry which is preliminary data.</text>
</comment>